<dbReference type="VEuPathDB" id="VectorBase:CSON006156"/>
<dbReference type="Gene3D" id="3.40.50.300">
    <property type="entry name" value="P-loop containing nucleotide triphosphate hydrolases"/>
    <property type="match status" value="1"/>
</dbReference>
<dbReference type="InterPro" id="IPR051589">
    <property type="entry name" value="Sialate-O-sulfotransferase"/>
</dbReference>
<name>A0A336MS04_CULSO</name>
<accession>A0A336MS04</accession>
<keyword evidence="3" id="KW-1133">Transmembrane helix</keyword>
<organism evidence="6">
    <name type="scientific">Culicoides sonorensis</name>
    <name type="common">Biting midge</name>
    <dbReference type="NCBI Taxonomy" id="179676"/>
    <lineage>
        <taxon>Eukaryota</taxon>
        <taxon>Metazoa</taxon>
        <taxon>Ecdysozoa</taxon>
        <taxon>Arthropoda</taxon>
        <taxon>Hexapoda</taxon>
        <taxon>Insecta</taxon>
        <taxon>Pterygota</taxon>
        <taxon>Neoptera</taxon>
        <taxon>Endopterygota</taxon>
        <taxon>Diptera</taxon>
        <taxon>Nematocera</taxon>
        <taxon>Chironomoidea</taxon>
        <taxon>Ceratopogonidae</taxon>
        <taxon>Ceratopogoninae</taxon>
        <taxon>Culicoides</taxon>
        <taxon>Monoculicoides</taxon>
    </lineage>
</organism>
<evidence type="ECO:0000256" key="1">
    <source>
        <dbReference type="ARBA" id="ARBA00010236"/>
    </source>
</evidence>
<dbReference type="EMBL" id="UFQT01002343">
    <property type="protein sequence ID" value="SSX33242.1"/>
    <property type="molecule type" value="Genomic_DNA"/>
</dbReference>
<reference evidence="6" key="2">
    <citation type="submission" date="2018-07" db="EMBL/GenBank/DDBJ databases">
        <authorList>
            <person name="Quirk P.G."/>
            <person name="Krulwich T.A."/>
        </authorList>
    </citation>
    <scope>NUCLEOTIDE SEQUENCE</scope>
</reference>
<feature type="compositionally biased region" description="Basic and acidic residues" evidence="2">
    <location>
        <begin position="152"/>
        <end position="172"/>
    </location>
</feature>
<proteinExistence type="inferred from homology"/>
<gene>
    <name evidence="6" type="primary">CSON006156</name>
</gene>
<feature type="domain" description="Sulfotransferase" evidence="4">
    <location>
        <begin position="278"/>
        <end position="397"/>
    </location>
</feature>
<dbReference type="GO" id="GO:0008146">
    <property type="term" value="F:sulfotransferase activity"/>
    <property type="evidence" value="ECO:0007669"/>
    <property type="project" value="InterPro"/>
</dbReference>
<protein>
    <submittedName>
        <fullName evidence="6">CSON006156 protein</fullName>
    </submittedName>
</protein>
<keyword evidence="3" id="KW-0472">Membrane</keyword>
<dbReference type="Pfam" id="PF00685">
    <property type="entry name" value="Sulfotransfer_1"/>
    <property type="match status" value="1"/>
</dbReference>
<dbReference type="AlphaFoldDB" id="A0A336MS04"/>
<evidence type="ECO:0000256" key="3">
    <source>
        <dbReference type="SAM" id="Phobius"/>
    </source>
</evidence>
<comment type="similarity">
    <text evidence="1">Belongs to the WSCD family.</text>
</comment>
<sequence length="443" mass="51128">MALRGWRLFGVAGTIFVYVTGILLLSLMSIQHPEQRRIRRVYQESESLRHHELGIINRKPPLQWCTKLRFIDNSGKTIKSHEMNRLQTFPGHFVKHRIAIPPSATLTHSYYSFNRNHIISHNSNNFINNKSHGTSSADIKTSDLVKNNNNNENRRRFDDSYKSEHEQQKENSADNEIYKFITEPWPSGRYSAGNTDKSKNFFNNNNKHKDNTNNLASERNIKNNNNYDHNLVALVSFPGSGNTWLRYLLQQATGILTGSVYKDYGLLKSGFPAESISNSSVLVVKTHEWGPNAWGQFSKAILLVRDPKKAILAEFNRQSGGHVGFASPDRYKRTKGRYWNQFVANKLWAWEQTNLAWAKNFTGDTLVVYYDKLVDDVEGTLRTILNFIEFPIDEDLLNCALLRQEGIYRRKKRIMPFDPFTPAMHVVIDEKRTEVYAALGREI</sequence>
<dbReference type="OMA" id="GPNAWAP"/>
<dbReference type="EMBL" id="UFQS01002343">
    <property type="protein sequence ID" value="SSX13821.1"/>
    <property type="molecule type" value="Genomic_DNA"/>
</dbReference>
<dbReference type="PANTHER" id="PTHR45964">
    <property type="entry name" value="WSCD FAMILY MEMBER CG9164"/>
    <property type="match status" value="1"/>
</dbReference>
<dbReference type="PANTHER" id="PTHR45964:SF5">
    <property type="entry name" value="WSCD FAMILY MEMBER CG9164"/>
    <property type="match status" value="1"/>
</dbReference>
<keyword evidence="3" id="KW-0812">Transmembrane</keyword>
<feature type="region of interest" description="Disordered" evidence="2">
    <location>
        <begin position="131"/>
        <end position="173"/>
    </location>
</feature>
<evidence type="ECO:0000259" key="4">
    <source>
        <dbReference type="Pfam" id="PF00685"/>
    </source>
</evidence>
<dbReference type="InterPro" id="IPR027417">
    <property type="entry name" value="P-loop_NTPase"/>
</dbReference>
<reference evidence="5" key="1">
    <citation type="submission" date="2018-04" db="EMBL/GenBank/DDBJ databases">
        <authorList>
            <person name="Go L.Y."/>
            <person name="Mitchell J.A."/>
        </authorList>
    </citation>
    <scope>NUCLEOTIDE SEQUENCE</scope>
    <source>
        <tissue evidence="5">Whole organism</tissue>
    </source>
</reference>
<feature type="transmembrane region" description="Helical" evidence="3">
    <location>
        <begin position="6"/>
        <end position="30"/>
    </location>
</feature>
<dbReference type="SUPFAM" id="SSF52540">
    <property type="entry name" value="P-loop containing nucleoside triphosphate hydrolases"/>
    <property type="match status" value="1"/>
</dbReference>
<evidence type="ECO:0000313" key="6">
    <source>
        <dbReference type="EMBL" id="SSX33242.1"/>
    </source>
</evidence>
<evidence type="ECO:0000256" key="2">
    <source>
        <dbReference type="SAM" id="MobiDB-lite"/>
    </source>
</evidence>
<dbReference type="InterPro" id="IPR000863">
    <property type="entry name" value="Sulfotransferase_dom"/>
</dbReference>
<evidence type="ECO:0000313" key="5">
    <source>
        <dbReference type="EMBL" id="SSX13821.1"/>
    </source>
</evidence>